<dbReference type="Proteomes" id="UP000490922">
    <property type="component" value="Unassembled WGS sequence"/>
</dbReference>
<accession>A0A7J5A8Z1</accession>
<sequence>MKKNNALFLLVFLVLSTAGLAQVKKHVIDSLKLEKSIKDFELADLKKPPLQGGIEFVGSSSIRKWVSLEQDFQGYPVFNRGFGGSEIIETYYYASRIIIPYAPRKIFFHAGDNDLASGKSTDQVYKDFIKLVTLIHSKLPKTAIYFISLKPSEKRWRLHLEEQIVNKSIEDYAKTHPFITYIDCYTMVSDAAGKPRAELFAEDKLHLNEAGYKLLTEKVRPYL</sequence>
<dbReference type="PANTHER" id="PTHR30383:SF5">
    <property type="entry name" value="SGNH HYDROLASE-TYPE ESTERASE DOMAIN-CONTAINING PROTEIN"/>
    <property type="match status" value="1"/>
</dbReference>
<feature type="domain" description="SGNH hydrolase-type esterase" evidence="2">
    <location>
        <begin position="68"/>
        <end position="214"/>
    </location>
</feature>
<keyword evidence="4" id="KW-1185">Reference proteome</keyword>
<dbReference type="SUPFAM" id="SSF52266">
    <property type="entry name" value="SGNH hydrolase"/>
    <property type="match status" value="1"/>
</dbReference>
<organism evidence="3 4">
    <name type="scientific">Flavobacterium luteum</name>
    <dbReference type="NCBI Taxonomy" id="2026654"/>
    <lineage>
        <taxon>Bacteria</taxon>
        <taxon>Pseudomonadati</taxon>
        <taxon>Bacteroidota</taxon>
        <taxon>Flavobacteriia</taxon>
        <taxon>Flavobacteriales</taxon>
        <taxon>Flavobacteriaceae</taxon>
        <taxon>Flavobacterium</taxon>
    </lineage>
</organism>
<dbReference type="InterPro" id="IPR036514">
    <property type="entry name" value="SGNH_hydro_sf"/>
</dbReference>
<feature type="signal peptide" evidence="1">
    <location>
        <begin position="1"/>
        <end position="21"/>
    </location>
</feature>
<name>A0A7J5A8Z1_9FLAO</name>
<dbReference type="Pfam" id="PF13472">
    <property type="entry name" value="Lipase_GDSL_2"/>
    <property type="match status" value="1"/>
</dbReference>
<dbReference type="RefSeq" id="WP_151108521.1">
    <property type="nucleotide sequence ID" value="NZ_WAEM01000011.1"/>
</dbReference>
<dbReference type="Gene3D" id="3.40.50.1110">
    <property type="entry name" value="SGNH hydrolase"/>
    <property type="match status" value="1"/>
</dbReference>
<reference evidence="3 4" key="1">
    <citation type="submission" date="2019-09" db="EMBL/GenBank/DDBJ databases">
        <title>Flavobacterium sp. nov., isolated from glacier ice.</title>
        <authorList>
            <person name="Liu Q."/>
        </authorList>
    </citation>
    <scope>NUCLEOTIDE SEQUENCE [LARGE SCALE GENOMIC DNA]</scope>
    <source>
        <strain evidence="3 4">NBRC 112527</strain>
    </source>
</reference>
<dbReference type="GO" id="GO:0004622">
    <property type="term" value="F:phosphatidylcholine lysophospholipase activity"/>
    <property type="evidence" value="ECO:0007669"/>
    <property type="project" value="TreeGrafter"/>
</dbReference>
<dbReference type="AlphaFoldDB" id="A0A7J5A8Z1"/>
<dbReference type="OrthoDB" id="9790057at2"/>
<evidence type="ECO:0000256" key="1">
    <source>
        <dbReference type="SAM" id="SignalP"/>
    </source>
</evidence>
<dbReference type="PANTHER" id="PTHR30383">
    <property type="entry name" value="THIOESTERASE 1/PROTEASE 1/LYSOPHOSPHOLIPASE L1"/>
    <property type="match status" value="1"/>
</dbReference>
<comment type="caution">
    <text evidence="3">The sequence shown here is derived from an EMBL/GenBank/DDBJ whole genome shotgun (WGS) entry which is preliminary data.</text>
</comment>
<feature type="chain" id="PRO_5029504390" description="SGNH hydrolase-type esterase domain-containing protein" evidence="1">
    <location>
        <begin position="22"/>
        <end position="223"/>
    </location>
</feature>
<evidence type="ECO:0000259" key="2">
    <source>
        <dbReference type="Pfam" id="PF13472"/>
    </source>
</evidence>
<evidence type="ECO:0000313" key="4">
    <source>
        <dbReference type="Proteomes" id="UP000490922"/>
    </source>
</evidence>
<protein>
    <recommendedName>
        <fullName evidence="2">SGNH hydrolase-type esterase domain-containing protein</fullName>
    </recommendedName>
</protein>
<dbReference type="InterPro" id="IPR051532">
    <property type="entry name" value="Ester_Hydrolysis_Enzymes"/>
</dbReference>
<proteinExistence type="predicted"/>
<gene>
    <name evidence="3" type="ORF">F6464_13690</name>
</gene>
<keyword evidence="1" id="KW-0732">Signal</keyword>
<dbReference type="EMBL" id="WAEM01000011">
    <property type="protein sequence ID" value="KAB1154036.1"/>
    <property type="molecule type" value="Genomic_DNA"/>
</dbReference>
<dbReference type="InterPro" id="IPR013830">
    <property type="entry name" value="SGNH_hydro"/>
</dbReference>
<evidence type="ECO:0000313" key="3">
    <source>
        <dbReference type="EMBL" id="KAB1154036.1"/>
    </source>
</evidence>